<protein>
    <recommendedName>
        <fullName evidence="3">Leucine-rich repeat domain-containing protein</fullName>
    </recommendedName>
</protein>
<name>A0ABY2LAX8_9LEPT</name>
<accession>A0ABY2LAX8</accession>
<keyword evidence="2" id="KW-1185">Reference proteome</keyword>
<dbReference type="EMBL" id="RQFD01000002">
    <property type="protein sequence ID" value="TGK54177.1"/>
    <property type="molecule type" value="Genomic_DNA"/>
</dbReference>
<evidence type="ECO:0000313" key="2">
    <source>
        <dbReference type="Proteomes" id="UP000297617"/>
    </source>
</evidence>
<proteinExistence type="predicted"/>
<sequence length="217" mass="24614">MDIETDLKSRKIRLTKGRINPALHTLVIHKTSDVDKFRITDVCLKKTIKSLGFHNDSFDQNLFNGLHSCDWSSLETLQVSSSKADLKLLCSLFKFSSSNVKNLSLEERYINPDISNCKSVDTGITGLSLYDLPICSDCSICKILPYFTTITTLSILKSSEGKKDLDCILDLPNLNYLALQNWKGASIADFRDLVKKYQTKYKRKLQADVEDPTSYER</sequence>
<evidence type="ECO:0008006" key="3">
    <source>
        <dbReference type="Google" id="ProtNLM"/>
    </source>
</evidence>
<dbReference type="Proteomes" id="UP000297617">
    <property type="component" value="Unassembled WGS sequence"/>
</dbReference>
<organism evidence="1 2">
    <name type="scientific">Leptospira bouyouniensis</name>
    <dbReference type="NCBI Taxonomy" id="2484911"/>
    <lineage>
        <taxon>Bacteria</taxon>
        <taxon>Pseudomonadati</taxon>
        <taxon>Spirochaetota</taxon>
        <taxon>Spirochaetia</taxon>
        <taxon>Leptospirales</taxon>
        <taxon>Leptospiraceae</taxon>
        <taxon>Leptospira</taxon>
    </lineage>
</organism>
<comment type="caution">
    <text evidence="1">The sequence shown here is derived from an EMBL/GenBank/DDBJ whole genome shotgun (WGS) entry which is preliminary data.</text>
</comment>
<evidence type="ECO:0000313" key="1">
    <source>
        <dbReference type="EMBL" id="TGK54177.1"/>
    </source>
</evidence>
<dbReference type="SUPFAM" id="SSF52047">
    <property type="entry name" value="RNI-like"/>
    <property type="match status" value="1"/>
</dbReference>
<dbReference type="RefSeq" id="WP_135752901.1">
    <property type="nucleotide sequence ID" value="NZ_RQFD01000002.1"/>
</dbReference>
<gene>
    <name evidence="1" type="ORF">EHQ10_00425</name>
</gene>
<reference evidence="2" key="1">
    <citation type="journal article" date="2019" name="PLoS Negl. Trop. Dis.">
        <title>Revisiting the worldwide diversity of Leptospira species in the environment.</title>
        <authorList>
            <person name="Vincent A.T."/>
            <person name="Schiettekatte O."/>
            <person name="Bourhy P."/>
            <person name="Veyrier F.J."/>
            <person name="Picardeau M."/>
        </authorList>
    </citation>
    <scope>NUCLEOTIDE SEQUENCE [LARGE SCALE GENOMIC DNA]</scope>
    <source>
        <strain evidence="2">201800295</strain>
    </source>
</reference>